<dbReference type="GO" id="GO:0006351">
    <property type="term" value="P:DNA-templated transcription"/>
    <property type="evidence" value="ECO:0007669"/>
    <property type="project" value="TreeGrafter"/>
</dbReference>
<dbReference type="PANTHER" id="PTHR30537">
    <property type="entry name" value="HTH-TYPE TRANSCRIPTIONAL REGULATOR"/>
    <property type="match status" value="1"/>
</dbReference>
<reference evidence="6 7" key="1">
    <citation type="submission" date="2014-08" db="EMBL/GenBank/DDBJ databases">
        <authorList>
            <person name="Hassan Y.I."/>
            <person name="Lepp D."/>
            <person name="Zhou T."/>
        </authorList>
    </citation>
    <scope>NUCLEOTIDE SEQUENCE [LARGE SCALE GENOMIC DNA]</scope>
    <source>
        <strain evidence="6 7">IFO13584</strain>
    </source>
</reference>
<evidence type="ECO:0000313" key="6">
    <source>
        <dbReference type="EMBL" id="KFL29679.1"/>
    </source>
</evidence>
<dbReference type="Pfam" id="PF03466">
    <property type="entry name" value="LysR_substrate"/>
    <property type="match status" value="1"/>
</dbReference>
<dbReference type="SUPFAM" id="SSF53850">
    <property type="entry name" value="Periplasmic binding protein-like II"/>
    <property type="match status" value="1"/>
</dbReference>
<dbReference type="InterPro" id="IPR000847">
    <property type="entry name" value="LysR_HTH_N"/>
</dbReference>
<dbReference type="Gene3D" id="1.10.10.10">
    <property type="entry name" value="Winged helix-like DNA-binding domain superfamily/Winged helix DNA-binding domain"/>
    <property type="match status" value="1"/>
</dbReference>
<dbReference type="InterPro" id="IPR058163">
    <property type="entry name" value="LysR-type_TF_proteobact-type"/>
</dbReference>
<keyword evidence="7" id="KW-1185">Reference proteome</keyword>
<sequence>MASGENPDWNQMRALLATVEAGSLSGAARKLGLTQPTLGRQVAALEKSLGVTLFERVGRGLVLTQAARELVAPLRAMGEASETIALVASRQSQSVEGLVRITASDVYAQYLLPPILLKLRQVAPGIVVDVVASNEVEDLIRRKADIAIRHVPPQEAELIARRLPDTVAKIYGTPELIDRIGRPADERALSRADFVGYSESVDIVLAELQRNGLTLSAANFPLLTNSGLVAWDWVRRGMLLGLMMKAVADRTPEVEEAWPDFVGVPVPTWLATHRELRTARRIRVAFDLLAEALAEASQPAN</sequence>
<dbReference type="GO" id="GO:0003700">
    <property type="term" value="F:DNA-binding transcription factor activity"/>
    <property type="evidence" value="ECO:0007669"/>
    <property type="project" value="InterPro"/>
</dbReference>
<dbReference type="Proteomes" id="UP000028981">
    <property type="component" value="Unassembled WGS sequence"/>
</dbReference>
<name>A0A087LYH6_9HYPH</name>
<proteinExistence type="inferred from homology"/>
<dbReference type="EMBL" id="JQGC01000021">
    <property type="protein sequence ID" value="KFL29679.1"/>
    <property type="molecule type" value="Genomic_DNA"/>
</dbReference>
<dbReference type="RefSeq" id="WP_035086018.1">
    <property type="nucleotide sequence ID" value="NZ_JQGC01000021.1"/>
</dbReference>
<dbReference type="PRINTS" id="PR00039">
    <property type="entry name" value="HTHLYSR"/>
</dbReference>
<dbReference type="OrthoDB" id="7624726at2"/>
<accession>A0A087LYH6</accession>
<evidence type="ECO:0000259" key="5">
    <source>
        <dbReference type="PROSITE" id="PS50931"/>
    </source>
</evidence>
<dbReference type="InterPro" id="IPR036388">
    <property type="entry name" value="WH-like_DNA-bd_sf"/>
</dbReference>
<evidence type="ECO:0000313" key="7">
    <source>
        <dbReference type="Proteomes" id="UP000028981"/>
    </source>
</evidence>
<comment type="similarity">
    <text evidence="1">Belongs to the LysR transcriptional regulatory family.</text>
</comment>
<dbReference type="GO" id="GO:0043565">
    <property type="term" value="F:sequence-specific DNA binding"/>
    <property type="evidence" value="ECO:0007669"/>
    <property type="project" value="TreeGrafter"/>
</dbReference>
<protein>
    <submittedName>
        <fullName evidence="6">LysR family transcriptional regulator</fullName>
    </submittedName>
</protein>
<dbReference type="PROSITE" id="PS50931">
    <property type="entry name" value="HTH_LYSR"/>
    <property type="match status" value="1"/>
</dbReference>
<dbReference type="Pfam" id="PF00126">
    <property type="entry name" value="HTH_1"/>
    <property type="match status" value="1"/>
</dbReference>
<organism evidence="6 7">
    <name type="scientific">Devosia riboflavina</name>
    <dbReference type="NCBI Taxonomy" id="46914"/>
    <lineage>
        <taxon>Bacteria</taxon>
        <taxon>Pseudomonadati</taxon>
        <taxon>Pseudomonadota</taxon>
        <taxon>Alphaproteobacteria</taxon>
        <taxon>Hyphomicrobiales</taxon>
        <taxon>Devosiaceae</taxon>
        <taxon>Devosia</taxon>
    </lineage>
</organism>
<dbReference type="PANTHER" id="PTHR30537:SF3">
    <property type="entry name" value="TRANSCRIPTIONAL REGULATORY PROTEIN"/>
    <property type="match status" value="1"/>
</dbReference>
<dbReference type="AlphaFoldDB" id="A0A087LYH6"/>
<evidence type="ECO:0000256" key="1">
    <source>
        <dbReference type="ARBA" id="ARBA00009437"/>
    </source>
</evidence>
<keyword evidence="3" id="KW-0238">DNA-binding</keyword>
<dbReference type="SUPFAM" id="SSF46785">
    <property type="entry name" value="Winged helix' DNA-binding domain"/>
    <property type="match status" value="1"/>
</dbReference>
<evidence type="ECO:0000256" key="3">
    <source>
        <dbReference type="ARBA" id="ARBA00023125"/>
    </source>
</evidence>
<dbReference type="InterPro" id="IPR005119">
    <property type="entry name" value="LysR_subst-bd"/>
</dbReference>
<dbReference type="Gene3D" id="3.40.190.290">
    <property type="match status" value="1"/>
</dbReference>
<evidence type="ECO:0000256" key="4">
    <source>
        <dbReference type="ARBA" id="ARBA00023163"/>
    </source>
</evidence>
<comment type="caution">
    <text evidence="6">The sequence shown here is derived from an EMBL/GenBank/DDBJ whole genome shotgun (WGS) entry which is preliminary data.</text>
</comment>
<dbReference type="InterPro" id="IPR036390">
    <property type="entry name" value="WH_DNA-bd_sf"/>
</dbReference>
<dbReference type="STRING" id="46914.JP75_19600"/>
<keyword evidence="4" id="KW-0804">Transcription</keyword>
<feature type="domain" description="HTH lysR-type" evidence="5">
    <location>
        <begin position="7"/>
        <end position="64"/>
    </location>
</feature>
<gene>
    <name evidence="6" type="ORF">JP75_19600</name>
</gene>
<evidence type="ECO:0000256" key="2">
    <source>
        <dbReference type="ARBA" id="ARBA00023015"/>
    </source>
</evidence>
<keyword evidence="2" id="KW-0805">Transcription regulation</keyword>